<dbReference type="Pfam" id="PF07898">
    <property type="entry name" value="DUF1676"/>
    <property type="match status" value="1"/>
</dbReference>
<feature type="region of interest" description="Disordered" evidence="1">
    <location>
        <begin position="191"/>
        <end position="227"/>
    </location>
</feature>
<dbReference type="InParanoid" id="A0A6P9A1P8"/>
<evidence type="ECO:0000256" key="1">
    <source>
        <dbReference type="SAM" id="MobiDB-lite"/>
    </source>
</evidence>
<evidence type="ECO:0000313" key="3">
    <source>
        <dbReference type="Proteomes" id="UP000515158"/>
    </source>
</evidence>
<keyword evidence="2" id="KW-1133">Transmembrane helix</keyword>
<evidence type="ECO:0000256" key="2">
    <source>
        <dbReference type="SAM" id="Phobius"/>
    </source>
</evidence>
<reference evidence="4" key="1">
    <citation type="submission" date="2025-08" db="UniProtKB">
        <authorList>
            <consortium name="RefSeq"/>
        </authorList>
    </citation>
    <scope>IDENTIFICATION</scope>
    <source>
        <tissue evidence="4">Total insect</tissue>
    </source>
</reference>
<keyword evidence="3" id="KW-1185">Reference proteome</keyword>
<feature type="transmembrane region" description="Helical" evidence="2">
    <location>
        <begin position="101"/>
        <end position="123"/>
    </location>
</feature>
<protein>
    <submittedName>
        <fullName evidence="4">Uncharacterized protein LOC117651114</fullName>
    </submittedName>
</protein>
<sequence>MARALDDADDLATYHDLIVEVDKVSRAFAMDVEVYPGVRATLGRDARSEDAVNLSFKLDGLRLDDDEQGRDIEDGDFEVEDRHDHKKKKVLKGLKKLKKKLAPYLPLLAIPLAIQLMMLPLYIMALKMMALKSILLGKMTLMLVAFNILRNVQQRQMEDHHNSRVAEEYYGYHDDGIEYGGWVNGRSMARSARTSRTSRTATDALRTSSDAQSRAFRGWSAHAQQRR</sequence>
<dbReference type="Proteomes" id="UP000515158">
    <property type="component" value="Unplaced"/>
</dbReference>
<dbReference type="OrthoDB" id="6624538at2759"/>
<feature type="transmembrane region" description="Helical" evidence="2">
    <location>
        <begin position="129"/>
        <end position="149"/>
    </location>
</feature>
<dbReference type="AlphaFoldDB" id="A0A6P9A1P8"/>
<keyword evidence="2" id="KW-0812">Transmembrane</keyword>
<gene>
    <name evidence="4" type="primary">LOC117651114</name>
</gene>
<dbReference type="InterPro" id="IPR012464">
    <property type="entry name" value="DUF1676"/>
</dbReference>
<accession>A0A6P9A1P8</accession>
<name>A0A6P9A1P8_THRPL</name>
<keyword evidence="2" id="KW-0472">Membrane</keyword>
<dbReference type="KEGG" id="tpal:117651114"/>
<organism evidence="4">
    <name type="scientific">Thrips palmi</name>
    <name type="common">Melon thrips</name>
    <dbReference type="NCBI Taxonomy" id="161013"/>
    <lineage>
        <taxon>Eukaryota</taxon>
        <taxon>Metazoa</taxon>
        <taxon>Ecdysozoa</taxon>
        <taxon>Arthropoda</taxon>
        <taxon>Hexapoda</taxon>
        <taxon>Insecta</taxon>
        <taxon>Pterygota</taxon>
        <taxon>Neoptera</taxon>
        <taxon>Paraneoptera</taxon>
        <taxon>Thysanoptera</taxon>
        <taxon>Terebrantia</taxon>
        <taxon>Thripoidea</taxon>
        <taxon>Thripidae</taxon>
        <taxon>Thrips</taxon>
    </lineage>
</organism>
<proteinExistence type="predicted"/>
<dbReference type="RefSeq" id="XP_034250776.1">
    <property type="nucleotide sequence ID" value="XM_034394885.1"/>
</dbReference>
<feature type="compositionally biased region" description="Low complexity" evidence="1">
    <location>
        <begin position="191"/>
        <end position="209"/>
    </location>
</feature>
<evidence type="ECO:0000313" key="4">
    <source>
        <dbReference type="RefSeq" id="XP_034250776.1"/>
    </source>
</evidence>
<dbReference type="GeneID" id="117651114"/>